<organism evidence="2 3">
    <name type="scientific">Thamnidium elegans</name>
    <dbReference type="NCBI Taxonomy" id="101142"/>
    <lineage>
        <taxon>Eukaryota</taxon>
        <taxon>Fungi</taxon>
        <taxon>Fungi incertae sedis</taxon>
        <taxon>Mucoromycota</taxon>
        <taxon>Mucoromycotina</taxon>
        <taxon>Mucoromycetes</taxon>
        <taxon>Mucorales</taxon>
        <taxon>Mucorineae</taxon>
        <taxon>Mucoraceae</taxon>
        <taxon>Thamnidium</taxon>
    </lineage>
</organism>
<name>A0A8H7SMX2_9FUNG</name>
<accession>A0A8H7SMX2</accession>
<keyword evidence="3" id="KW-1185">Reference proteome</keyword>
<proteinExistence type="predicted"/>
<gene>
    <name evidence="2" type="ORF">INT48_003456</name>
</gene>
<evidence type="ECO:0000313" key="3">
    <source>
        <dbReference type="Proteomes" id="UP000613177"/>
    </source>
</evidence>
<comment type="caution">
    <text evidence="2">The sequence shown here is derived from an EMBL/GenBank/DDBJ whole genome shotgun (WGS) entry which is preliminary data.</text>
</comment>
<sequence>MVKTELASASEEVAIVTLLTYLLKLFNHVVSKTSKSYKLEFARRITIQSGMETVHILGSKKSTKNKTPENGNVSVFEESKKEVNVLRQEISSCDNQLLHLQEKLREFLKEDKMPQLSKEAKELKKKYVSELDQEAQTKISEQISAFENILVILCTTSTFTMDSYKFYLNLYNRH</sequence>
<evidence type="ECO:0000313" key="2">
    <source>
        <dbReference type="EMBL" id="KAG2231087.1"/>
    </source>
</evidence>
<protein>
    <submittedName>
        <fullName evidence="2">Uncharacterized protein</fullName>
    </submittedName>
</protein>
<evidence type="ECO:0000256" key="1">
    <source>
        <dbReference type="SAM" id="Coils"/>
    </source>
</evidence>
<dbReference type="Proteomes" id="UP000613177">
    <property type="component" value="Unassembled WGS sequence"/>
</dbReference>
<feature type="coiled-coil region" evidence="1">
    <location>
        <begin position="76"/>
        <end position="103"/>
    </location>
</feature>
<reference evidence="2" key="1">
    <citation type="submission" date="2021-01" db="EMBL/GenBank/DDBJ databases">
        <title>Metabolic potential, ecology and presence of endohyphal bacteria is reflected in genomic diversity of Mucoromycotina.</title>
        <authorList>
            <person name="Muszewska A."/>
            <person name="Okrasinska A."/>
            <person name="Steczkiewicz K."/>
            <person name="Drgas O."/>
            <person name="Orlowska M."/>
            <person name="Perlinska-Lenart U."/>
            <person name="Aleksandrzak-Piekarczyk T."/>
            <person name="Szatraj K."/>
            <person name="Zielenkiewicz U."/>
            <person name="Pilsyk S."/>
            <person name="Malc E."/>
            <person name="Mieczkowski P."/>
            <person name="Kruszewska J.S."/>
            <person name="Biernat P."/>
            <person name="Pawlowska J."/>
        </authorList>
    </citation>
    <scope>NUCLEOTIDE SEQUENCE</scope>
    <source>
        <strain evidence="2">WA0000018081</strain>
    </source>
</reference>
<dbReference type="AlphaFoldDB" id="A0A8H7SMX2"/>
<keyword evidence="1" id="KW-0175">Coiled coil</keyword>
<dbReference type="EMBL" id="JAEPRE010000168">
    <property type="protein sequence ID" value="KAG2231087.1"/>
    <property type="molecule type" value="Genomic_DNA"/>
</dbReference>